<dbReference type="PROSITE" id="PS50005">
    <property type="entry name" value="TPR"/>
    <property type="match status" value="3"/>
</dbReference>
<dbReference type="Pfam" id="PF13374">
    <property type="entry name" value="TPR_10"/>
    <property type="match status" value="2"/>
</dbReference>
<dbReference type="Pfam" id="PF13424">
    <property type="entry name" value="TPR_12"/>
    <property type="match status" value="6"/>
</dbReference>
<dbReference type="RefSeq" id="WP_197959886.1">
    <property type="nucleotide sequence ID" value="NZ_JACCHP010000007.1"/>
</dbReference>
<comment type="caution">
    <text evidence="4">The sequence shown here is derived from an EMBL/GenBank/DDBJ whole genome shotgun (WGS) entry which is preliminary data.</text>
</comment>
<keyword evidence="5" id="KW-1185">Reference proteome</keyword>
<keyword evidence="1" id="KW-0677">Repeat</keyword>
<feature type="repeat" description="TPR" evidence="3">
    <location>
        <begin position="403"/>
        <end position="436"/>
    </location>
</feature>
<gene>
    <name evidence="4" type="ORF">HZZ13_12465</name>
</gene>
<evidence type="ECO:0000313" key="4">
    <source>
        <dbReference type="EMBL" id="MBH5398598.1"/>
    </source>
</evidence>
<sequence>MAAFFISTRGDTLVAKLATGDTSVGIFRRYFSIPIFFAAQILIITEQWTKDNALAADAAEDTRSISRVVSELIRQRNWSGAETLAKMGLTRCDEVVGTASRYCLAGFHDSLGDIDYLQARYSEALSHYQKSLDIRRGIPGTALLGLLRSQLRIGRSHLALRHFDQAEPLLIETSIGLSRVAPADPDIGTAFRALGELYYAIGKPVEEAAVARREFDFHTRHRKDPGLLRDSRRRLNAALIRQARQSSGNNSNDEAERIFLEALHLVDPPQPGEESHFINSLEDLGLLYQKLRRYADAEPLFLRALDYAQRFYVPSDPNLAVALLNLAGLEEDLGKHEECIRYASQSIQKFDEAKVENLALGLALDALGSAYGQLGRASEAERAHIRAIDVVDRVLAEGAPQRIKVRMSLGSTLIAQERFREAEQLFQLALQMDAKLATPSRDARSIILGSLGLIYREQARYDDAVAALLKAIETDKAGGAGRSQDAARHYTELAGVYRRQSRYDEAEAALLKSLAIEQPELGRATALNSLGLIHMHRAQYDKAESELNQALAIRTKLLSENSRWTAETLGNLATLDDKRGLTAEAEAKFRRVLAVINSSPLSQSTTGALYSLLLSENLLIQGKLDEAETFNRVSLDLYKAKLGPEHPRYAGALKVLGSIEMARGRNGQAEDHYRQALAIDEKILGPQSEAVAADLTNLAELLRRVGKRPEARANLERALAIYADRFGNESPVITGALLTSANLAWEEAHFDAARALASRARGISERSTGPDQPPQVSTIVFLARVDLAQDKLDDARLNLDRATRIVDNFPPADHALRIELLIAKAEVELAADHMVGAENHVRDALAMAKRLYQPDFPTRRNAIDRLSGLLFVQGKFDEAVEIQRAEFALTETQLGSNHPATAVALRSLAATTSSSGDQAGAIELLRRALAIDEQSFGPQSDQAASNHLALGSLLRRMGRLDEARSEINAARKGWEALGHVLRASVALDQLALIAIAQTSPTEAIVFSERVQNILEDNYGRESPVLLANLAQLGRLRLRNGDTQAAVRILARTSDLIGPHPSDRKQGYRNFLQLRAELSATRKDFEAAATDLVRAVEISAKYGGRRSAAVGENSFNLALVYLEANRFRESMARFSDALEIFKRENGDHSPSVGYSLLGAAQAYEKLGDKSSSRALLAAAAEILGQTTLVSPPQLRWL</sequence>
<evidence type="ECO:0000256" key="3">
    <source>
        <dbReference type="PROSITE-ProRule" id="PRU00339"/>
    </source>
</evidence>
<organism evidence="4 5">
    <name type="scientific">Bradyrhizobium agreste</name>
    <dbReference type="NCBI Taxonomy" id="2751811"/>
    <lineage>
        <taxon>Bacteria</taxon>
        <taxon>Pseudomonadati</taxon>
        <taxon>Pseudomonadota</taxon>
        <taxon>Alphaproteobacteria</taxon>
        <taxon>Hyphomicrobiales</taxon>
        <taxon>Nitrobacteraceae</taxon>
        <taxon>Bradyrhizobium</taxon>
    </lineage>
</organism>
<feature type="repeat" description="TPR" evidence="3">
    <location>
        <begin position="445"/>
        <end position="478"/>
    </location>
</feature>
<protein>
    <submittedName>
        <fullName evidence="4">Tetratricopeptide repeat protein</fullName>
    </submittedName>
</protein>
<proteinExistence type="predicted"/>
<dbReference type="PANTHER" id="PTHR45641:SF19">
    <property type="entry name" value="NEPHROCYSTIN-3"/>
    <property type="match status" value="1"/>
</dbReference>
<dbReference type="EMBL" id="JACCHP010000007">
    <property type="protein sequence ID" value="MBH5398598.1"/>
    <property type="molecule type" value="Genomic_DNA"/>
</dbReference>
<dbReference type="Proteomes" id="UP000807370">
    <property type="component" value="Unassembled WGS sequence"/>
</dbReference>
<dbReference type="SUPFAM" id="SSF48452">
    <property type="entry name" value="TPR-like"/>
    <property type="match status" value="6"/>
</dbReference>
<evidence type="ECO:0000256" key="2">
    <source>
        <dbReference type="ARBA" id="ARBA00022803"/>
    </source>
</evidence>
<dbReference type="SMART" id="SM00028">
    <property type="entry name" value="TPR"/>
    <property type="match status" value="16"/>
</dbReference>
<dbReference type="Gene3D" id="1.25.40.10">
    <property type="entry name" value="Tetratricopeptide repeat domain"/>
    <property type="match status" value="6"/>
</dbReference>
<feature type="repeat" description="TPR" evidence="3">
    <location>
        <begin position="524"/>
        <end position="557"/>
    </location>
</feature>
<dbReference type="PANTHER" id="PTHR45641">
    <property type="entry name" value="TETRATRICOPEPTIDE REPEAT PROTEIN (AFU_ORTHOLOGUE AFUA_6G03870)"/>
    <property type="match status" value="1"/>
</dbReference>
<evidence type="ECO:0000313" key="5">
    <source>
        <dbReference type="Proteomes" id="UP000807370"/>
    </source>
</evidence>
<keyword evidence="2 3" id="KW-0802">TPR repeat</keyword>
<accession>A0ABS0PN41</accession>
<evidence type="ECO:0000256" key="1">
    <source>
        <dbReference type="ARBA" id="ARBA00022737"/>
    </source>
</evidence>
<dbReference type="InterPro" id="IPR019734">
    <property type="entry name" value="TPR_rpt"/>
</dbReference>
<reference evidence="4 5" key="1">
    <citation type="submission" date="2020-07" db="EMBL/GenBank/DDBJ databases">
        <title>Bradyrhizobium diversity isolated from nodules of indigenous legumes of Western Australia.</title>
        <authorList>
            <person name="Klepa M.S."/>
        </authorList>
    </citation>
    <scope>NUCLEOTIDE SEQUENCE [LARGE SCALE GENOMIC DNA]</scope>
    <source>
        <strain evidence="4 5">CNPSo 4010</strain>
    </source>
</reference>
<dbReference type="InterPro" id="IPR011990">
    <property type="entry name" value="TPR-like_helical_dom_sf"/>
</dbReference>
<name>A0ABS0PN41_9BRAD</name>